<accession>A0A2G5S9W8</accession>
<feature type="compositionally biased region" description="Basic and acidic residues" evidence="2">
    <location>
        <begin position="59"/>
        <end position="76"/>
    </location>
</feature>
<gene>
    <name evidence="3" type="ORF">B9Z55_028838</name>
</gene>
<dbReference type="SUPFAM" id="SSF46689">
    <property type="entry name" value="Homeodomain-like"/>
    <property type="match status" value="1"/>
</dbReference>
<feature type="region of interest" description="Disordered" evidence="2">
    <location>
        <begin position="30"/>
        <end position="109"/>
    </location>
</feature>
<feature type="compositionally biased region" description="Polar residues" evidence="2">
    <location>
        <begin position="93"/>
        <end position="104"/>
    </location>
</feature>
<comment type="subcellular location">
    <subcellularLocation>
        <location evidence="1">Nucleus</location>
    </subcellularLocation>
</comment>
<evidence type="ECO:0008006" key="5">
    <source>
        <dbReference type="Google" id="ProtNLM"/>
    </source>
</evidence>
<evidence type="ECO:0000313" key="3">
    <source>
        <dbReference type="EMBL" id="PIC11810.1"/>
    </source>
</evidence>
<dbReference type="EMBL" id="PDUG01000041">
    <property type="protein sequence ID" value="PIC11810.1"/>
    <property type="molecule type" value="Genomic_DNA"/>
</dbReference>
<dbReference type="InterPro" id="IPR009057">
    <property type="entry name" value="Homeodomain-like_sf"/>
</dbReference>
<dbReference type="GO" id="GO:0005634">
    <property type="term" value="C:nucleus"/>
    <property type="evidence" value="ECO:0007669"/>
    <property type="project" value="UniProtKB-SubCell"/>
</dbReference>
<organism evidence="3 4">
    <name type="scientific">Caenorhabditis nigoni</name>
    <dbReference type="NCBI Taxonomy" id="1611254"/>
    <lineage>
        <taxon>Eukaryota</taxon>
        <taxon>Metazoa</taxon>
        <taxon>Ecdysozoa</taxon>
        <taxon>Nematoda</taxon>
        <taxon>Chromadorea</taxon>
        <taxon>Rhabditida</taxon>
        <taxon>Rhabditina</taxon>
        <taxon>Rhabditomorpha</taxon>
        <taxon>Rhabditoidea</taxon>
        <taxon>Rhabditidae</taxon>
        <taxon>Peloderinae</taxon>
        <taxon>Caenorhabditis</taxon>
    </lineage>
</organism>
<sequence length="147" mass="17151">MLILVHHELLKNFNKIYDLFGYSQRTRKAPASVQEASKGPNPKNRRLIESSELEEDDDREARPERKSAKHANHNESDSDFDDFEERTKRTMSNRKSQFSRLAQNDNRKERARMGIKVTFTDEQTQLLLAVFQENHYPSLDQQGSGGR</sequence>
<dbReference type="Proteomes" id="UP000230233">
    <property type="component" value="Unassembled WGS sequence"/>
</dbReference>
<evidence type="ECO:0000256" key="1">
    <source>
        <dbReference type="ARBA" id="ARBA00004123"/>
    </source>
</evidence>
<reference evidence="4" key="1">
    <citation type="submission" date="2017-10" db="EMBL/GenBank/DDBJ databases">
        <title>Rapid genome shrinkage in a self-fertile nematode reveals novel sperm competition proteins.</title>
        <authorList>
            <person name="Yin D."/>
            <person name="Schwarz E.M."/>
            <person name="Thomas C.G."/>
            <person name="Felde R.L."/>
            <person name="Korf I.F."/>
            <person name="Cutter A.D."/>
            <person name="Schartner C.M."/>
            <person name="Ralston E.J."/>
            <person name="Meyer B.J."/>
            <person name="Haag E.S."/>
        </authorList>
    </citation>
    <scope>NUCLEOTIDE SEQUENCE [LARGE SCALE GENOMIC DNA]</scope>
    <source>
        <strain evidence="4">JU1422</strain>
    </source>
</reference>
<dbReference type="AlphaFoldDB" id="A0A2G5S9W8"/>
<proteinExistence type="predicted"/>
<protein>
    <recommendedName>
        <fullName evidence="5">Homeobox domain-containing protein</fullName>
    </recommendedName>
</protein>
<evidence type="ECO:0000313" key="4">
    <source>
        <dbReference type="Proteomes" id="UP000230233"/>
    </source>
</evidence>
<name>A0A2G5S9W8_9PELO</name>
<evidence type="ECO:0000256" key="2">
    <source>
        <dbReference type="SAM" id="MobiDB-lite"/>
    </source>
</evidence>
<comment type="caution">
    <text evidence="3">The sequence shown here is derived from an EMBL/GenBank/DDBJ whole genome shotgun (WGS) entry which is preliminary data.</text>
</comment>
<keyword evidence="4" id="KW-1185">Reference proteome</keyword>